<gene>
    <name evidence="1" type="ORF">AX774_g4302</name>
</gene>
<name>A0A1R1PMM8_ZANCU</name>
<dbReference type="EMBL" id="LSSK01000713">
    <property type="protein sequence ID" value="OMH82221.1"/>
    <property type="molecule type" value="Genomic_DNA"/>
</dbReference>
<reference evidence="2" key="1">
    <citation type="submission" date="2017-01" db="EMBL/GenBank/DDBJ databases">
        <authorList>
            <person name="Wang Y."/>
            <person name="White M."/>
            <person name="Kvist S."/>
            <person name="Moncalvo J.-M."/>
        </authorList>
    </citation>
    <scope>NUCLEOTIDE SEQUENCE [LARGE SCALE GENOMIC DNA]</scope>
    <source>
        <strain evidence="2">COL-18-3</strain>
    </source>
</reference>
<proteinExistence type="predicted"/>
<protein>
    <submittedName>
        <fullName evidence="1">Uncharacterized protein</fullName>
    </submittedName>
</protein>
<dbReference type="AlphaFoldDB" id="A0A1R1PMM8"/>
<evidence type="ECO:0000313" key="2">
    <source>
        <dbReference type="Proteomes" id="UP000188320"/>
    </source>
</evidence>
<evidence type="ECO:0000313" key="1">
    <source>
        <dbReference type="EMBL" id="OMH82221.1"/>
    </source>
</evidence>
<accession>A0A1R1PMM8</accession>
<comment type="caution">
    <text evidence="1">The sequence shown here is derived from an EMBL/GenBank/DDBJ whole genome shotgun (WGS) entry which is preliminary data.</text>
</comment>
<sequence>MATLHQLVHQCPVGLSIHLIDSFHHFCRPCSLAHRRLQPSTLHLHSTLLHHTNILACQQYLLTIRLQKLWNRLCLQPKTYHLHSRRSLHPRRPIIYNYHLLPSPRRHRHRLHRPFVPHPLRTRLHHKLLISISCRHFAIPQPSLQHLNKRLACTLL</sequence>
<dbReference type="Proteomes" id="UP000188320">
    <property type="component" value="Unassembled WGS sequence"/>
</dbReference>
<keyword evidence="2" id="KW-1185">Reference proteome</keyword>
<organism evidence="1 2">
    <name type="scientific">Zancudomyces culisetae</name>
    <name type="common">Gut fungus</name>
    <name type="synonym">Smittium culisetae</name>
    <dbReference type="NCBI Taxonomy" id="1213189"/>
    <lineage>
        <taxon>Eukaryota</taxon>
        <taxon>Fungi</taxon>
        <taxon>Fungi incertae sedis</taxon>
        <taxon>Zoopagomycota</taxon>
        <taxon>Kickxellomycotina</taxon>
        <taxon>Harpellomycetes</taxon>
        <taxon>Harpellales</taxon>
        <taxon>Legeriomycetaceae</taxon>
        <taxon>Zancudomyces</taxon>
    </lineage>
</organism>